<dbReference type="RefSeq" id="WP_107823932.1">
    <property type="nucleotide sequence ID" value="NZ_OY782574.1"/>
</dbReference>
<sequence>MRKPHFWAFVFAILFLPNKARSQENDLGGWAEFELKKEIKDWSFSVGEEVRTMDNMTDLYGLYTSLAIDYKPLKHLEFGTSYQFILFNDTEYDDLQSRHRLNLHTTGDLKWNRFKFSLRERFQMTFKDETVHDYKMNPKNKWRNRFEVEYNIPKSKITPSFSMETHYQLNNPDGNKFDKLRYKLAAEYKINKHNKFKLYTQFDHEINVNDPVDRTVIGFSYKLELNNRKHKKE</sequence>
<comment type="caution">
    <text evidence="1">The sequence shown here is derived from an EMBL/GenBank/DDBJ whole genome shotgun (WGS) entry which is preliminary data.</text>
</comment>
<dbReference type="Proteomes" id="UP000243525">
    <property type="component" value="Unassembled WGS sequence"/>
</dbReference>
<dbReference type="InterPro" id="IPR019619">
    <property type="entry name" value="DUF2490"/>
</dbReference>
<dbReference type="Pfam" id="PF10677">
    <property type="entry name" value="DUF2490"/>
    <property type="match status" value="1"/>
</dbReference>
<name>A0A2T5BVX7_9BACT</name>
<organism evidence="1 2">
    <name type="scientific">Mangrovibacterium marinum</name>
    <dbReference type="NCBI Taxonomy" id="1639118"/>
    <lineage>
        <taxon>Bacteria</taxon>
        <taxon>Pseudomonadati</taxon>
        <taxon>Bacteroidota</taxon>
        <taxon>Bacteroidia</taxon>
        <taxon>Marinilabiliales</taxon>
        <taxon>Prolixibacteraceae</taxon>
        <taxon>Mangrovibacterium</taxon>
    </lineage>
</organism>
<dbReference type="EMBL" id="QAAD01000034">
    <property type="protein sequence ID" value="PTN03792.1"/>
    <property type="molecule type" value="Genomic_DNA"/>
</dbReference>
<gene>
    <name evidence="1" type="ORF">C8N47_1347</name>
</gene>
<proteinExistence type="predicted"/>
<evidence type="ECO:0000313" key="1">
    <source>
        <dbReference type="EMBL" id="PTN03792.1"/>
    </source>
</evidence>
<reference evidence="1 2" key="1">
    <citation type="submission" date="2018-04" db="EMBL/GenBank/DDBJ databases">
        <title>Genomic Encyclopedia of Archaeal and Bacterial Type Strains, Phase II (KMG-II): from individual species to whole genera.</title>
        <authorList>
            <person name="Goeker M."/>
        </authorList>
    </citation>
    <scope>NUCLEOTIDE SEQUENCE [LARGE SCALE GENOMIC DNA]</scope>
    <source>
        <strain evidence="1 2">DSM 28823</strain>
    </source>
</reference>
<dbReference type="AlphaFoldDB" id="A0A2T5BVX7"/>
<protein>
    <submittedName>
        <fullName evidence="1">Uncharacterized protein DUF2490</fullName>
    </submittedName>
</protein>
<dbReference type="OrthoDB" id="1026376at2"/>
<accession>A0A2T5BVX7</accession>
<keyword evidence="2" id="KW-1185">Reference proteome</keyword>
<evidence type="ECO:0000313" key="2">
    <source>
        <dbReference type="Proteomes" id="UP000243525"/>
    </source>
</evidence>